<feature type="domain" description="ABC transporter" evidence="4">
    <location>
        <begin position="6"/>
        <end position="247"/>
    </location>
</feature>
<evidence type="ECO:0000256" key="3">
    <source>
        <dbReference type="ARBA" id="ARBA00022840"/>
    </source>
</evidence>
<evidence type="ECO:0000313" key="6">
    <source>
        <dbReference type="Proteomes" id="UP001209803"/>
    </source>
</evidence>
<evidence type="ECO:0000256" key="2">
    <source>
        <dbReference type="ARBA" id="ARBA00022741"/>
    </source>
</evidence>
<dbReference type="PROSITE" id="PS00211">
    <property type="entry name" value="ABC_TRANSPORTER_1"/>
    <property type="match status" value="1"/>
</dbReference>
<dbReference type="Pfam" id="PF00005">
    <property type="entry name" value="ABC_tran"/>
    <property type="match status" value="1"/>
</dbReference>
<dbReference type="Proteomes" id="UP001209803">
    <property type="component" value="Chromosome"/>
</dbReference>
<sequence length="260" mass="28262">MSQPLMELRDVDKFFGSTKALKHVSMQVEPGKILCLLGDNGAGKSTLIKVLSGYHQPTSGTLMFEGRPTKFASPREARQRGIATVHQDVGSIPLMSVGRNFFLGAEPATGRWPFKSIDTRLANEVAVEQMQKFGLTRVTSGDQLVGTMSGGERQVLAIGRAMYFGAKMLILDEPTSALGVKEAAMVLKMMRIARQNGAGIVFITHNARHAMSVGDTFVVLIQGEVAASFKRGEKSREEVLNLMAGGEDMSELEDDLEQID</sequence>
<dbReference type="InterPro" id="IPR003439">
    <property type="entry name" value="ABC_transporter-like_ATP-bd"/>
</dbReference>
<reference evidence="5 6" key="1">
    <citation type="submission" date="2023-03" db="EMBL/GenBank/DDBJ databases">
        <title>Roseibium porphyridii sp. nov. and Roseibium rhodosorbium sp. nov. isolated from marine algae, Porphyridium cruentum and Rhodosorus marinus, respectively.</title>
        <authorList>
            <person name="Lee M.W."/>
            <person name="Choi B.J."/>
            <person name="Lee J.K."/>
            <person name="Choi D.G."/>
            <person name="Baek J.H."/>
            <person name="Bayburt H."/>
            <person name="Kim J.M."/>
            <person name="Han D.M."/>
            <person name="Kim K.H."/>
            <person name="Jeon C.O."/>
        </authorList>
    </citation>
    <scope>NUCLEOTIDE SEQUENCE [LARGE SCALE GENOMIC DNA]</scope>
    <source>
        <strain evidence="5 6">KMA01</strain>
    </source>
</reference>
<gene>
    <name evidence="5" type="ORF">K1718_18635</name>
</gene>
<dbReference type="PROSITE" id="PS50893">
    <property type="entry name" value="ABC_TRANSPORTER_2"/>
    <property type="match status" value="1"/>
</dbReference>
<dbReference type="CDD" id="cd03216">
    <property type="entry name" value="ABC_Carb_Monos_I"/>
    <property type="match status" value="1"/>
</dbReference>
<dbReference type="Gene3D" id="3.40.50.300">
    <property type="entry name" value="P-loop containing nucleotide triphosphate hydrolases"/>
    <property type="match status" value="1"/>
</dbReference>
<evidence type="ECO:0000256" key="1">
    <source>
        <dbReference type="ARBA" id="ARBA00005417"/>
    </source>
</evidence>
<dbReference type="EMBL" id="CP120863">
    <property type="protein sequence ID" value="WFE88172.1"/>
    <property type="molecule type" value="Genomic_DNA"/>
</dbReference>
<dbReference type="SUPFAM" id="SSF52540">
    <property type="entry name" value="P-loop containing nucleoside triphosphate hydrolases"/>
    <property type="match status" value="1"/>
</dbReference>
<name>A0ABY8F2D4_9HYPH</name>
<keyword evidence="6" id="KW-1185">Reference proteome</keyword>
<dbReference type="SMART" id="SM00382">
    <property type="entry name" value="AAA"/>
    <property type="match status" value="1"/>
</dbReference>
<dbReference type="InterPro" id="IPR027417">
    <property type="entry name" value="P-loop_NTPase"/>
</dbReference>
<keyword evidence="2" id="KW-0547">Nucleotide-binding</keyword>
<proteinExistence type="inferred from homology"/>
<evidence type="ECO:0000259" key="4">
    <source>
        <dbReference type="PROSITE" id="PS50893"/>
    </source>
</evidence>
<protein>
    <submittedName>
        <fullName evidence="5">ATP-binding cassette domain-containing protein</fullName>
    </submittedName>
</protein>
<organism evidence="5 6">
    <name type="scientific">Roseibium porphyridii</name>
    <dbReference type="NCBI Taxonomy" id="2866279"/>
    <lineage>
        <taxon>Bacteria</taxon>
        <taxon>Pseudomonadati</taxon>
        <taxon>Pseudomonadota</taxon>
        <taxon>Alphaproteobacteria</taxon>
        <taxon>Hyphomicrobiales</taxon>
        <taxon>Stappiaceae</taxon>
        <taxon>Roseibium</taxon>
    </lineage>
</organism>
<dbReference type="RefSeq" id="WP_152502384.1">
    <property type="nucleotide sequence ID" value="NZ_CP120863.1"/>
</dbReference>
<keyword evidence="3 5" id="KW-0067">ATP-binding</keyword>
<dbReference type="GO" id="GO:0005524">
    <property type="term" value="F:ATP binding"/>
    <property type="evidence" value="ECO:0007669"/>
    <property type="project" value="UniProtKB-KW"/>
</dbReference>
<dbReference type="InterPro" id="IPR050107">
    <property type="entry name" value="ABC_carbohydrate_import_ATPase"/>
</dbReference>
<dbReference type="InterPro" id="IPR003593">
    <property type="entry name" value="AAA+_ATPase"/>
</dbReference>
<accession>A0ABY8F2D4</accession>
<dbReference type="PANTHER" id="PTHR43790:SF8">
    <property type="entry name" value="SUGAR ABC TRANSPORTER ATP-BINDING PROTEIN"/>
    <property type="match status" value="1"/>
</dbReference>
<dbReference type="InterPro" id="IPR017871">
    <property type="entry name" value="ABC_transporter-like_CS"/>
</dbReference>
<evidence type="ECO:0000313" key="5">
    <source>
        <dbReference type="EMBL" id="WFE88172.1"/>
    </source>
</evidence>
<dbReference type="PANTHER" id="PTHR43790">
    <property type="entry name" value="CARBOHYDRATE TRANSPORT ATP-BINDING PROTEIN MG119-RELATED"/>
    <property type="match status" value="1"/>
</dbReference>
<comment type="similarity">
    <text evidence="1">Belongs to the ABC transporter superfamily.</text>
</comment>